<dbReference type="InterPro" id="IPR011961">
    <property type="entry name" value="RimM"/>
</dbReference>
<keyword evidence="1 5" id="KW-0963">Cytoplasm</keyword>
<feature type="domain" description="RimM N-terminal" evidence="6">
    <location>
        <begin position="17"/>
        <end position="95"/>
    </location>
</feature>
<dbReference type="GO" id="GO:0005840">
    <property type="term" value="C:ribosome"/>
    <property type="evidence" value="ECO:0007669"/>
    <property type="project" value="InterPro"/>
</dbReference>
<accession>A0A4Y8WPJ0</accession>
<keyword evidence="4 5" id="KW-0143">Chaperone</keyword>
<dbReference type="InterPro" id="IPR002676">
    <property type="entry name" value="RimM_N"/>
</dbReference>
<evidence type="ECO:0000259" key="7">
    <source>
        <dbReference type="Pfam" id="PF24986"/>
    </source>
</evidence>
<sequence length="176" mass="19804">MPNPFPTIDPKHLIAYGKVRRTHGNQGEVILALVSPAFEVLEPQFLFLLIDEIPVPYRLASIRGGGEQFIIGFEGIDTLTDAETLVGLEAQIHQDELPEEHSNISLTFRNYQLQHVGGELIGRIVDIDSSTTNILILIERPNHSEVTIPLVEQWIASIDDHHRIITMDFPLELLDL</sequence>
<dbReference type="Gene3D" id="2.30.30.240">
    <property type="entry name" value="PRC-barrel domain"/>
    <property type="match status" value="1"/>
</dbReference>
<feature type="domain" description="Ribosome maturation factor RimM PRC barrel" evidence="7">
    <location>
        <begin position="111"/>
        <end position="173"/>
    </location>
</feature>
<evidence type="ECO:0000256" key="2">
    <source>
        <dbReference type="ARBA" id="ARBA00022517"/>
    </source>
</evidence>
<evidence type="ECO:0000256" key="4">
    <source>
        <dbReference type="ARBA" id="ARBA00023186"/>
    </source>
</evidence>
<dbReference type="HAMAP" id="MF_00014">
    <property type="entry name" value="Ribosome_mat_RimM"/>
    <property type="match status" value="1"/>
</dbReference>
<dbReference type="GO" id="GO:0043022">
    <property type="term" value="F:ribosome binding"/>
    <property type="evidence" value="ECO:0007669"/>
    <property type="project" value="InterPro"/>
</dbReference>
<keyword evidence="2 5" id="KW-0690">Ribosome biogenesis</keyword>
<comment type="subcellular location">
    <subcellularLocation>
        <location evidence="5">Cytoplasm</location>
    </subcellularLocation>
</comment>
<dbReference type="SUPFAM" id="SSF50346">
    <property type="entry name" value="PRC-barrel domain"/>
    <property type="match status" value="1"/>
</dbReference>
<evidence type="ECO:0000313" key="9">
    <source>
        <dbReference type="Proteomes" id="UP000297225"/>
    </source>
</evidence>
<dbReference type="PANTHER" id="PTHR33692:SF1">
    <property type="entry name" value="RIBOSOME MATURATION FACTOR RIMM"/>
    <property type="match status" value="1"/>
</dbReference>
<dbReference type="InterPro" id="IPR036976">
    <property type="entry name" value="RimM_N_sf"/>
</dbReference>
<dbReference type="SUPFAM" id="SSF50447">
    <property type="entry name" value="Translation proteins"/>
    <property type="match status" value="1"/>
</dbReference>
<evidence type="ECO:0000256" key="3">
    <source>
        <dbReference type="ARBA" id="ARBA00022552"/>
    </source>
</evidence>
<dbReference type="Pfam" id="PF01782">
    <property type="entry name" value="RimM"/>
    <property type="match status" value="1"/>
</dbReference>
<dbReference type="STRING" id="1122973.GCA_000379925_02141"/>
<evidence type="ECO:0000256" key="1">
    <source>
        <dbReference type="ARBA" id="ARBA00022490"/>
    </source>
</evidence>
<dbReference type="OrthoDB" id="9810331at2"/>
<dbReference type="GO" id="GO:0005737">
    <property type="term" value="C:cytoplasm"/>
    <property type="evidence" value="ECO:0007669"/>
    <property type="project" value="UniProtKB-SubCell"/>
</dbReference>
<dbReference type="AlphaFoldDB" id="A0A4Y8WPJ0"/>
<dbReference type="Gene3D" id="2.40.30.60">
    <property type="entry name" value="RimM"/>
    <property type="match status" value="1"/>
</dbReference>
<evidence type="ECO:0000313" key="8">
    <source>
        <dbReference type="EMBL" id="TFH94888.1"/>
    </source>
</evidence>
<dbReference type="Pfam" id="PF24986">
    <property type="entry name" value="PRC_RimM"/>
    <property type="match status" value="1"/>
</dbReference>
<evidence type="ECO:0000256" key="5">
    <source>
        <dbReference type="HAMAP-Rule" id="MF_00014"/>
    </source>
</evidence>
<name>A0A4Y8WPJ0_9PORP</name>
<organism evidence="8 9">
    <name type="scientific">Porphyromonas levii</name>
    <dbReference type="NCBI Taxonomy" id="28114"/>
    <lineage>
        <taxon>Bacteria</taxon>
        <taxon>Pseudomonadati</taxon>
        <taxon>Bacteroidota</taxon>
        <taxon>Bacteroidia</taxon>
        <taxon>Bacteroidales</taxon>
        <taxon>Porphyromonadaceae</taxon>
        <taxon>Porphyromonas</taxon>
    </lineage>
</organism>
<dbReference type="InterPro" id="IPR009000">
    <property type="entry name" value="Transl_B-barrel_sf"/>
</dbReference>
<comment type="domain">
    <text evidence="5">The PRC barrel domain binds ribosomal protein uS19.</text>
</comment>
<comment type="function">
    <text evidence="5">An accessory protein needed during the final step in the assembly of 30S ribosomal subunit, possibly for assembly of the head region. Essential for efficient processing of 16S rRNA. May be needed both before and after RbfA during the maturation of 16S rRNA. It has affinity for free ribosomal 30S subunits but not for 70S ribosomes.</text>
</comment>
<dbReference type="InterPro" id="IPR056792">
    <property type="entry name" value="PRC_RimM"/>
</dbReference>
<evidence type="ECO:0000259" key="6">
    <source>
        <dbReference type="Pfam" id="PF01782"/>
    </source>
</evidence>
<gene>
    <name evidence="5" type="primary">rimM</name>
    <name evidence="8" type="ORF">E4P47_05820</name>
</gene>
<reference evidence="8 9" key="1">
    <citation type="submission" date="2019-03" db="EMBL/GenBank/DDBJ databases">
        <title>Porphyromonas levii Isolated from the Uterus of Dairy Cows.</title>
        <authorList>
            <person name="Francis A.M."/>
        </authorList>
    </citation>
    <scope>NUCLEOTIDE SEQUENCE [LARGE SCALE GENOMIC DNA]</scope>
    <source>
        <strain evidence="8 9">AF5678</strain>
    </source>
</reference>
<dbReference type="GO" id="GO:0042274">
    <property type="term" value="P:ribosomal small subunit biogenesis"/>
    <property type="evidence" value="ECO:0007669"/>
    <property type="project" value="UniProtKB-UniRule"/>
</dbReference>
<dbReference type="PANTHER" id="PTHR33692">
    <property type="entry name" value="RIBOSOME MATURATION FACTOR RIMM"/>
    <property type="match status" value="1"/>
</dbReference>
<dbReference type="RefSeq" id="WP_134849459.1">
    <property type="nucleotide sequence ID" value="NZ_CP197400.1"/>
</dbReference>
<comment type="subunit">
    <text evidence="5">Binds ribosomal protein uS19.</text>
</comment>
<dbReference type="GO" id="GO:0006364">
    <property type="term" value="P:rRNA processing"/>
    <property type="evidence" value="ECO:0007669"/>
    <property type="project" value="UniProtKB-UniRule"/>
</dbReference>
<comment type="similarity">
    <text evidence="5">Belongs to the RimM family.</text>
</comment>
<keyword evidence="3 5" id="KW-0698">rRNA processing</keyword>
<comment type="caution">
    <text evidence="8">The sequence shown here is derived from an EMBL/GenBank/DDBJ whole genome shotgun (WGS) entry which is preliminary data.</text>
</comment>
<keyword evidence="9" id="KW-1185">Reference proteome</keyword>
<dbReference type="EMBL" id="SPNC01000078">
    <property type="protein sequence ID" value="TFH94888.1"/>
    <property type="molecule type" value="Genomic_DNA"/>
</dbReference>
<dbReference type="InterPro" id="IPR011033">
    <property type="entry name" value="PRC_barrel-like_sf"/>
</dbReference>
<protein>
    <recommendedName>
        <fullName evidence="5">Ribosome maturation factor RimM</fullName>
    </recommendedName>
</protein>
<proteinExistence type="inferred from homology"/>
<dbReference type="Proteomes" id="UP000297225">
    <property type="component" value="Unassembled WGS sequence"/>
</dbReference>